<protein>
    <submittedName>
        <fullName evidence="1">Uncharacterized protein</fullName>
    </submittedName>
</protein>
<reference evidence="1" key="1">
    <citation type="submission" date="2018-04" db="EMBL/GenBank/DDBJ databases">
        <title>WGS assembly of Panicum hallii.</title>
        <authorList>
            <person name="Lovell J."/>
            <person name="Jenkins J."/>
            <person name="Lowry D."/>
            <person name="Mamidi S."/>
            <person name="Sreedasyam A."/>
            <person name="Weng X."/>
            <person name="Barry K."/>
            <person name="Bonette J."/>
            <person name="Campitelli B."/>
            <person name="Daum C."/>
            <person name="Gordon S."/>
            <person name="Gould B."/>
            <person name="Lipzen A."/>
            <person name="Macqueen A."/>
            <person name="Palacio-Mejia J."/>
            <person name="Plott C."/>
            <person name="Shakirov E."/>
            <person name="Shu S."/>
            <person name="Yoshinaga Y."/>
            <person name="Zane M."/>
            <person name="Rokhsar D."/>
            <person name="Grimwood J."/>
            <person name="Schmutz J."/>
            <person name="Juenger T."/>
        </authorList>
    </citation>
    <scope>NUCLEOTIDE SEQUENCE [LARGE SCALE GENOMIC DNA]</scope>
    <source>
        <strain evidence="1">FIL2</strain>
    </source>
</reference>
<proteinExistence type="predicted"/>
<dbReference type="AlphaFoldDB" id="A0A2T8KSR7"/>
<organism evidence="1">
    <name type="scientific">Panicum hallii</name>
    <dbReference type="NCBI Taxonomy" id="206008"/>
    <lineage>
        <taxon>Eukaryota</taxon>
        <taxon>Viridiplantae</taxon>
        <taxon>Streptophyta</taxon>
        <taxon>Embryophyta</taxon>
        <taxon>Tracheophyta</taxon>
        <taxon>Spermatophyta</taxon>
        <taxon>Magnoliopsida</taxon>
        <taxon>Liliopsida</taxon>
        <taxon>Poales</taxon>
        <taxon>Poaceae</taxon>
        <taxon>PACMAD clade</taxon>
        <taxon>Panicoideae</taxon>
        <taxon>Panicodae</taxon>
        <taxon>Paniceae</taxon>
        <taxon>Panicinae</taxon>
        <taxon>Panicum</taxon>
        <taxon>Panicum sect. Panicum</taxon>
    </lineage>
</organism>
<accession>A0A2T8KSR7</accession>
<sequence length="62" mass="7074">MPHNQSIFHMFNTKDVSHPNMMVKLVRSTSLDGEKPGLLSQAHDMIQYWKLDLHVVVGLSTL</sequence>
<dbReference type="EMBL" id="CM008047">
    <property type="protein sequence ID" value="PVH65218.1"/>
    <property type="molecule type" value="Genomic_DNA"/>
</dbReference>
<dbReference type="Gramene" id="PVH65218">
    <property type="protein sequence ID" value="PVH65218"/>
    <property type="gene ID" value="PAHAL_2G440400"/>
</dbReference>
<name>A0A2T8KSR7_9POAL</name>
<gene>
    <name evidence="1" type="ORF">PAHAL_2G440400</name>
</gene>
<evidence type="ECO:0000313" key="1">
    <source>
        <dbReference type="EMBL" id="PVH65218.1"/>
    </source>
</evidence>
<dbReference type="Proteomes" id="UP000243499">
    <property type="component" value="Chromosome 2"/>
</dbReference>